<dbReference type="InterPro" id="IPR001902">
    <property type="entry name" value="SLC26A/SulP_fam"/>
</dbReference>
<evidence type="ECO:0000256" key="6">
    <source>
        <dbReference type="SAM" id="Phobius"/>
    </source>
</evidence>
<feature type="transmembrane region" description="Helical" evidence="6">
    <location>
        <begin position="244"/>
        <end position="263"/>
    </location>
</feature>
<dbReference type="RefSeq" id="WP_112270139.1">
    <property type="nucleotide sequence ID" value="NZ_SWMS01000002.1"/>
</dbReference>
<feature type="transmembrane region" description="Helical" evidence="6">
    <location>
        <begin position="45"/>
        <end position="62"/>
    </location>
</feature>
<feature type="transmembrane region" description="Helical" evidence="6">
    <location>
        <begin position="195"/>
        <end position="216"/>
    </location>
</feature>
<feature type="transmembrane region" description="Helical" evidence="6">
    <location>
        <begin position="69"/>
        <end position="87"/>
    </location>
</feature>
<protein>
    <submittedName>
        <fullName evidence="8">SulP family inorganic anion transporter</fullName>
    </submittedName>
</protein>
<dbReference type="InterPro" id="IPR011547">
    <property type="entry name" value="SLC26A/SulP_dom"/>
</dbReference>
<evidence type="ECO:0000313" key="8">
    <source>
        <dbReference type="EMBL" id="TKG72845.1"/>
    </source>
</evidence>
<feature type="transmembrane region" description="Helical" evidence="6">
    <location>
        <begin position="126"/>
        <end position="144"/>
    </location>
</feature>
<keyword evidence="2 6" id="KW-0812">Transmembrane</keyword>
<evidence type="ECO:0000256" key="2">
    <source>
        <dbReference type="ARBA" id="ARBA00022692"/>
    </source>
</evidence>
<gene>
    <name evidence="8" type="ORF">FCN18_06390</name>
</gene>
<dbReference type="Proteomes" id="UP000309992">
    <property type="component" value="Unassembled WGS sequence"/>
</dbReference>
<dbReference type="Pfam" id="PF01740">
    <property type="entry name" value="STAS"/>
    <property type="match status" value="1"/>
</dbReference>
<keyword evidence="3 6" id="KW-1133">Transmembrane helix</keyword>
<feature type="transmembrane region" description="Helical" evidence="6">
    <location>
        <begin position="370"/>
        <end position="386"/>
    </location>
</feature>
<evidence type="ECO:0000256" key="3">
    <source>
        <dbReference type="ARBA" id="ARBA00022989"/>
    </source>
</evidence>
<dbReference type="Pfam" id="PF00916">
    <property type="entry name" value="Sulfate_transp"/>
    <property type="match status" value="1"/>
</dbReference>
<dbReference type="PROSITE" id="PS50801">
    <property type="entry name" value="STAS"/>
    <property type="match status" value="1"/>
</dbReference>
<dbReference type="EMBL" id="SWMS01000002">
    <property type="protein sequence ID" value="TKG72845.1"/>
    <property type="molecule type" value="Genomic_DNA"/>
</dbReference>
<feature type="transmembrane region" description="Helical" evidence="6">
    <location>
        <begin position="317"/>
        <end position="335"/>
    </location>
</feature>
<evidence type="ECO:0000259" key="7">
    <source>
        <dbReference type="PROSITE" id="PS50801"/>
    </source>
</evidence>
<feature type="transmembrane region" description="Helical" evidence="6">
    <location>
        <begin position="93"/>
        <end position="114"/>
    </location>
</feature>
<evidence type="ECO:0000256" key="1">
    <source>
        <dbReference type="ARBA" id="ARBA00004141"/>
    </source>
</evidence>
<evidence type="ECO:0000313" key="9">
    <source>
        <dbReference type="Proteomes" id="UP000309992"/>
    </source>
</evidence>
<dbReference type="InterPro" id="IPR036513">
    <property type="entry name" value="STAS_dom_sf"/>
</dbReference>
<feature type="transmembrane region" description="Helical" evidence="6">
    <location>
        <begin position="392"/>
        <end position="409"/>
    </location>
</feature>
<evidence type="ECO:0000256" key="5">
    <source>
        <dbReference type="SAM" id="MobiDB-lite"/>
    </source>
</evidence>
<dbReference type="Gene3D" id="3.30.750.24">
    <property type="entry name" value="STAS domain"/>
    <property type="match status" value="1"/>
</dbReference>
<name>A0ABY2SAC5_9PSEU</name>
<feature type="transmembrane region" description="Helical" evidence="6">
    <location>
        <begin position="14"/>
        <end position="33"/>
    </location>
</feature>
<feature type="domain" description="STAS" evidence="7">
    <location>
        <begin position="411"/>
        <end position="512"/>
    </location>
</feature>
<evidence type="ECO:0000256" key="4">
    <source>
        <dbReference type="ARBA" id="ARBA00023136"/>
    </source>
</evidence>
<organism evidence="8 9">
    <name type="scientific">Prauserella endophytica</name>
    <dbReference type="NCBI Taxonomy" id="1592324"/>
    <lineage>
        <taxon>Bacteria</taxon>
        <taxon>Bacillati</taxon>
        <taxon>Actinomycetota</taxon>
        <taxon>Actinomycetes</taxon>
        <taxon>Pseudonocardiales</taxon>
        <taxon>Pseudonocardiaceae</taxon>
        <taxon>Prauserella</taxon>
        <taxon>Prauserella coralliicola group</taxon>
    </lineage>
</organism>
<keyword evidence="4 6" id="KW-0472">Membrane</keyword>
<dbReference type="InterPro" id="IPR002645">
    <property type="entry name" value="STAS_dom"/>
</dbReference>
<comment type="caution">
    <text evidence="8">The sequence shown here is derived from an EMBL/GenBank/DDBJ whole genome shotgun (WGS) entry which is preliminary data.</text>
</comment>
<comment type="subcellular location">
    <subcellularLocation>
        <location evidence="1">Membrane</location>
        <topology evidence="1">Multi-pass membrane protein</topology>
    </subcellularLocation>
</comment>
<dbReference type="PANTHER" id="PTHR11814">
    <property type="entry name" value="SULFATE TRANSPORTER"/>
    <property type="match status" value="1"/>
</dbReference>
<dbReference type="SUPFAM" id="SSF52091">
    <property type="entry name" value="SpoIIaa-like"/>
    <property type="match status" value="1"/>
</dbReference>
<reference evidence="8 9" key="1">
    <citation type="journal article" date="2015" name="Antonie Van Leeuwenhoek">
        <title>Prauserella endophytica sp. nov., an endophytic actinobacterium isolated from Tamarix taklamakanensis.</title>
        <authorList>
            <person name="Liu J.M."/>
            <person name="Habden X."/>
            <person name="Guo L."/>
            <person name="Tuo L."/>
            <person name="Jiang Z.K."/>
            <person name="Liu S.W."/>
            <person name="Liu X.F."/>
            <person name="Chen L."/>
            <person name="Li R.F."/>
            <person name="Zhang Y.Q."/>
            <person name="Sun C.H."/>
        </authorList>
    </citation>
    <scope>NUCLEOTIDE SEQUENCE [LARGE SCALE GENOMIC DNA]</scope>
    <source>
        <strain evidence="8 9">CGMCC 4.7182</strain>
    </source>
</reference>
<sequence>MRVPRIARPRGKTLLYDAVAGVSVAMVGIPQSLAYAELAGMPPVAGLYAGALPPVLAALFASSPYLQTGPVAITALLTFGALSTVATPASPEYVGLGLALALVIGVVRVLLGLLRAGWLAYLMSQPMLLGFVPAAAVLIAASQVPKALGVAPPDEGNEIVAAVTSLAHPADWSPAALAVTALTALVIVGGRRLHALFPGVLVAAALGVAISAAGLYSGPVVDSVPSGLLPFTLDDIPWDRVPSLILPGVIIALIGFTEAASIARRFAAEDGSRWNSNREFVGQGVANLAAAAVGGMPCGGSFSRSSVNRMSGARTRWSGAFTGLTVLAFLPFAAVLEPLPLAVLGAIVIVAVTGLLRFRPLVRLWRVSPPQAMIAWATFLATLLLAPRLDLAVLLGVGLSLAVFLWRLLQLEVDVTARDGELTLAPRGVLWFGTAQRLDSLLHDLLATHPETVRLVLDLTRLGRIDTTGALVLRSILEQAHGARLETELRGVPPQSRQLTDRVLTPRTSPLE</sequence>
<accession>A0ABY2SAC5</accession>
<feature type="transmembrane region" description="Helical" evidence="6">
    <location>
        <begin position="172"/>
        <end position="188"/>
    </location>
</feature>
<dbReference type="CDD" id="cd07042">
    <property type="entry name" value="STAS_SulP_like_sulfate_transporter"/>
    <property type="match status" value="1"/>
</dbReference>
<proteinExistence type="predicted"/>
<feature type="transmembrane region" description="Helical" evidence="6">
    <location>
        <begin position="341"/>
        <end position="358"/>
    </location>
</feature>
<feature type="region of interest" description="Disordered" evidence="5">
    <location>
        <begin position="490"/>
        <end position="512"/>
    </location>
</feature>
<keyword evidence="9" id="KW-1185">Reference proteome</keyword>